<dbReference type="SUPFAM" id="SSF51556">
    <property type="entry name" value="Metallo-dependent hydrolases"/>
    <property type="match status" value="1"/>
</dbReference>
<evidence type="ECO:0000313" key="2">
    <source>
        <dbReference type="EMBL" id="TVY10356.1"/>
    </source>
</evidence>
<dbReference type="Gene3D" id="2.30.40.10">
    <property type="entry name" value="Urease, subunit C, domain 1"/>
    <property type="match status" value="2"/>
</dbReference>
<evidence type="ECO:0000313" key="3">
    <source>
        <dbReference type="Proteomes" id="UP000317036"/>
    </source>
</evidence>
<feature type="domain" description="Amidohydrolase-related" evidence="1">
    <location>
        <begin position="220"/>
        <end position="385"/>
    </location>
</feature>
<proteinExistence type="predicted"/>
<dbReference type="PANTHER" id="PTHR43135:SF3">
    <property type="entry name" value="ALPHA-D-RIBOSE 1-METHYLPHOSPHONATE 5-TRIPHOSPHATE DIPHOSPHATASE"/>
    <property type="match status" value="1"/>
</dbReference>
<dbReference type="InterPro" id="IPR012696">
    <property type="entry name" value="PhnM"/>
</dbReference>
<dbReference type="PANTHER" id="PTHR43135">
    <property type="entry name" value="ALPHA-D-RIBOSE 1-METHYLPHOSPHONATE 5-TRIPHOSPHATE DIPHOSPHATASE"/>
    <property type="match status" value="1"/>
</dbReference>
<comment type="caution">
    <text evidence="2">The sequence shown here is derived from an EMBL/GenBank/DDBJ whole genome shotgun (WGS) entry which is preliminary data.</text>
</comment>
<sequence>MAALGTWIINAYLVLPNKVSMGNLFITGGTITNIVEGEAPHSFIDSDKHEVIDAQGAYVLPGLIDIHCDAIEKEVQPRPNTLFPMDLALYELEKKLASNGITTMYQSVSLGVGLSLRGDDLLVQLINQIIKYRDERSMIRHRVHLRYELIHLAGLQLAEELIQTGAVDYLSFMNHGPGQGQYKRPGSFEAYVMKNQGVDKEEVKKIADNAIKKQEAINWDDILALSQLAHKHQIPIASHDDDSKEAISKALEFGVTVSEFPLNLETAAYAKEKQLFVCVGAPNVVRGGSHDKNMRAIDAIHAGTAHILCSDYLPSSLLAAVFVIPNENITLSEAVNMASLHPAQVMGIDKRFGSIEQGKAADLLLVKSINGYPWIKRTIVDGTTVYSSDFFHGIAEEI</sequence>
<evidence type="ECO:0000259" key="1">
    <source>
        <dbReference type="Pfam" id="PF01979"/>
    </source>
</evidence>
<accession>A0A559KE00</accession>
<dbReference type="AlphaFoldDB" id="A0A559KE00"/>
<name>A0A559KE00_9BACL</name>
<keyword evidence="2" id="KW-0378">Hydrolase</keyword>
<dbReference type="SUPFAM" id="SSF51338">
    <property type="entry name" value="Composite domain of metallo-dependent hydrolases"/>
    <property type="match status" value="1"/>
</dbReference>
<organism evidence="2 3">
    <name type="scientific">Paenibacillus cremeus</name>
    <dbReference type="NCBI Taxonomy" id="2163881"/>
    <lineage>
        <taxon>Bacteria</taxon>
        <taxon>Bacillati</taxon>
        <taxon>Bacillota</taxon>
        <taxon>Bacilli</taxon>
        <taxon>Bacillales</taxon>
        <taxon>Paenibacillaceae</taxon>
        <taxon>Paenibacillus</taxon>
    </lineage>
</organism>
<dbReference type="PIRSF" id="PIRSF038971">
    <property type="entry name" value="PhnM"/>
    <property type="match status" value="1"/>
</dbReference>
<dbReference type="EMBL" id="VNJI01000008">
    <property type="protein sequence ID" value="TVY10356.1"/>
    <property type="molecule type" value="Genomic_DNA"/>
</dbReference>
<dbReference type="InterPro" id="IPR032466">
    <property type="entry name" value="Metal_Hydrolase"/>
</dbReference>
<dbReference type="RefSeq" id="WP_144845366.1">
    <property type="nucleotide sequence ID" value="NZ_VNJI01000008.1"/>
</dbReference>
<dbReference type="NCBIfam" id="NF011984">
    <property type="entry name" value="PRK15446.1-5"/>
    <property type="match status" value="1"/>
</dbReference>
<dbReference type="InterPro" id="IPR011059">
    <property type="entry name" value="Metal-dep_hydrolase_composite"/>
</dbReference>
<gene>
    <name evidence="2" type="ORF">FPZ49_08115</name>
</gene>
<keyword evidence="3" id="KW-1185">Reference proteome</keyword>
<dbReference type="GO" id="GO:0019700">
    <property type="term" value="P:organic phosphonate catabolic process"/>
    <property type="evidence" value="ECO:0007669"/>
    <property type="project" value="InterPro"/>
</dbReference>
<dbReference type="InterPro" id="IPR006680">
    <property type="entry name" value="Amidohydro-rel"/>
</dbReference>
<reference evidence="2 3" key="1">
    <citation type="submission" date="2019-07" db="EMBL/GenBank/DDBJ databases">
        <authorList>
            <person name="Kim J."/>
        </authorList>
    </citation>
    <scope>NUCLEOTIDE SEQUENCE [LARGE SCALE GENOMIC DNA]</scope>
    <source>
        <strain evidence="2 3">JC52</strain>
    </source>
</reference>
<dbReference type="Pfam" id="PF01979">
    <property type="entry name" value="Amidohydro_1"/>
    <property type="match status" value="1"/>
</dbReference>
<dbReference type="NCBIfam" id="NF011990">
    <property type="entry name" value="PRK15446.2-6"/>
    <property type="match status" value="1"/>
</dbReference>
<dbReference type="InterPro" id="IPR051781">
    <property type="entry name" value="Metallo-dep_Hydrolase"/>
</dbReference>
<dbReference type="OrthoDB" id="9776488at2"/>
<dbReference type="GO" id="GO:0016810">
    <property type="term" value="F:hydrolase activity, acting on carbon-nitrogen (but not peptide) bonds"/>
    <property type="evidence" value="ECO:0007669"/>
    <property type="project" value="InterPro"/>
</dbReference>
<protein>
    <submittedName>
        <fullName evidence="2">Alpha-D-ribose 1-methylphosphonate 5-triphosphate diphosphatase</fullName>
        <ecNumber evidence="2">3.6.1.63</ecNumber>
    </submittedName>
</protein>
<dbReference type="EC" id="3.6.1.63" evidence="2"/>
<dbReference type="NCBIfam" id="NF011987">
    <property type="entry name" value="PRK15446.2-3"/>
    <property type="match status" value="1"/>
</dbReference>
<dbReference type="Proteomes" id="UP000317036">
    <property type="component" value="Unassembled WGS sequence"/>
</dbReference>